<dbReference type="Gene3D" id="1.20.900.10">
    <property type="entry name" value="Dbl homology (DH) domain"/>
    <property type="match status" value="1"/>
</dbReference>
<accession>A0AAD3R433</accession>
<name>A0AAD3R433_LATJO</name>
<organism evidence="4 5">
    <name type="scientific">Lates japonicus</name>
    <name type="common">Japanese lates</name>
    <dbReference type="NCBI Taxonomy" id="270547"/>
    <lineage>
        <taxon>Eukaryota</taxon>
        <taxon>Metazoa</taxon>
        <taxon>Chordata</taxon>
        <taxon>Craniata</taxon>
        <taxon>Vertebrata</taxon>
        <taxon>Euteleostomi</taxon>
        <taxon>Actinopterygii</taxon>
        <taxon>Neopterygii</taxon>
        <taxon>Teleostei</taxon>
        <taxon>Neoteleostei</taxon>
        <taxon>Acanthomorphata</taxon>
        <taxon>Carangaria</taxon>
        <taxon>Carangaria incertae sedis</taxon>
        <taxon>Centropomidae</taxon>
        <taxon>Lates</taxon>
    </lineage>
</organism>
<evidence type="ECO:0000256" key="1">
    <source>
        <dbReference type="ARBA" id="ARBA00004496"/>
    </source>
</evidence>
<feature type="coiled-coil region" evidence="3">
    <location>
        <begin position="133"/>
        <end position="167"/>
    </location>
</feature>
<dbReference type="GO" id="GO:0035025">
    <property type="term" value="P:positive regulation of Rho protein signal transduction"/>
    <property type="evidence" value="ECO:0007669"/>
    <property type="project" value="TreeGrafter"/>
</dbReference>
<dbReference type="GO" id="GO:0005737">
    <property type="term" value="C:cytoplasm"/>
    <property type="evidence" value="ECO:0007669"/>
    <property type="project" value="UniProtKB-SubCell"/>
</dbReference>
<dbReference type="SUPFAM" id="SSF48065">
    <property type="entry name" value="DBL homology domain (DH-domain)"/>
    <property type="match status" value="1"/>
</dbReference>
<dbReference type="AlphaFoldDB" id="A0AAD3R433"/>
<evidence type="ECO:0000313" key="4">
    <source>
        <dbReference type="EMBL" id="GLD54270.1"/>
    </source>
</evidence>
<proteinExistence type="predicted"/>
<evidence type="ECO:0000256" key="3">
    <source>
        <dbReference type="SAM" id="Coils"/>
    </source>
</evidence>
<sequence>MKCAAKRELERQRQLEWERQRRQELLTQRNREQESIVLLKARKKTLEFELEALNDKKTQLEGKLKDVRFRLSAQRREVEQTNQTRETRIAEITLLQQQLQDSQQWLGRLIPDKQSLNDQLKQVQQNSLHRDSLSSLQKAVEQKETSRQQLREQLDAVERETRAKLLEIDAFNTQLKDDCDCWKGELNGREGLFPSNYVKLTTDTDPSTQWCADLHLLDMLSPMERKRQGYIHELIVTEENYVNDLQLVTEVEITDALRKTHHLCSNTALSITL</sequence>
<keyword evidence="3" id="KW-0175">Coiled coil</keyword>
<dbReference type="InterPro" id="IPR036028">
    <property type="entry name" value="SH3-like_dom_sf"/>
</dbReference>
<dbReference type="InterPro" id="IPR051480">
    <property type="entry name" value="Endocytic_GEF_Adapter"/>
</dbReference>
<dbReference type="PANTHER" id="PTHR46006:SF6">
    <property type="entry name" value="INTERSECTIN-2 ISOFORM X1"/>
    <property type="match status" value="1"/>
</dbReference>
<dbReference type="EMBL" id="BRZM01004039">
    <property type="protein sequence ID" value="GLD54270.1"/>
    <property type="molecule type" value="Genomic_DNA"/>
</dbReference>
<keyword evidence="2" id="KW-0963">Cytoplasm</keyword>
<dbReference type="Gene3D" id="2.30.30.40">
    <property type="entry name" value="SH3 Domains"/>
    <property type="match status" value="1"/>
</dbReference>
<evidence type="ECO:0000313" key="5">
    <source>
        <dbReference type="Proteomes" id="UP001279410"/>
    </source>
</evidence>
<evidence type="ECO:0000256" key="2">
    <source>
        <dbReference type="ARBA" id="ARBA00022490"/>
    </source>
</evidence>
<comment type="subcellular location">
    <subcellularLocation>
        <location evidence="1">Cytoplasm</location>
    </subcellularLocation>
</comment>
<protein>
    <submittedName>
        <fullName evidence="4">Intersectin-1 isoform X3</fullName>
    </submittedName>
</protein>
<keyword evidence="5" id="KW-1185">Reference proteome</keyword>
<gene>
    <name evidence="4" type="ORF">AKAME5_002841500</name>
</gene>
<dbReference type="InterPro" id="IPR035899">
    <property type="entry name" value="DBL_dom_sf"/>
</dbReference>
<dbReference type="PANTHER" id="PTHR46006">
    <property type="entry name" value="RHO GUANINE NUCLEOTIDE EXCHANGE FACTOR AT 64C, ISOFORM A"/>
    <property type="match status" value="1"/>
</dbReference>
<dbReference type="Proteomes" id="UP001279410">
    <property type="component" value="Unassembled WGS sequence"/>
</dbReference>
<comment type="caution">
    <text evidence="4">The sequence shown here is derived from an EMBL/GenBank/DDBJ whole genome shotgun (WGS) entry which is preliminary data.</text>
</comment>
<reference evidence="4" key="1">
    <citation type="submission" date="2022-08" db="EMBL/GenBank/DDBJ databases">
        <title>Genome sequencing of akame (Lates japonicus).</title>
        <authorList>
            <person name="Hashiguchi Y."/>
            <person name="Takahashi H."/>
        </authorList>
    </citation>
    <scope>NUCLEOTIDE SEQUENCE</scope>
    <source>
        <strain evidence="4">Kochi</strain>
    </source>
</reference>
<dbReference type="SUPFAM" id="SSF50044">
    <property type="entry name" value="SH3-domain"/>
    <property type="match status" value="1"/>
</dbReference>
<feature type="coiled-coil region" evidence="3">
    <location>
        <begin position="36"/>
        <end position="70"/>
    </location>
</feature>